<dbReference type="EMBL" id="JAYMYR010000002">
    <property type="protein sequence ID" value="KAK7377281.1"/>
    <property type="molecule type" value="Genomic_DNA"/>
</dbReference>
<evidence type="ECO:0000256" key="1">
    <source>
        <dbReference type="SAM" id="Phobius"/>
    </source>
</evidence>
<feature type="transmembrane region" description="Helical" evidence="1">
    <location>
        <begin position="12"/>
        <end position="30"/>
    </location>
</feature>
<keyword evidence="1" id="KW-1133">Transmembrane helix</keyword>
<organism evidence="2 3">
    <name type="scientific">Phaseolus coccineus</name>
    <name type="common">Scarlet runner bean</name>
    <name type="synonym">Phaseolus multiflorus</name>
    <dbReference type="NCBI Taxonomy" id="3886"/>
    <lineage>
        <taxon>Eukaryota</taxon>
        <taxon>Viridiplantae</taxon>
        <taxon>Streptophyta</taxon>
        <taxon>Embryophyta</taxon>
        <taxon>Tracheophyta</taxon>
        <taxon>Spermatophyta</taxon>
        <taxon>Magnoliopsida</taxon>
        <taxon>eudicotyledons</taxon>
        <taxon>Gunneridae</taxon>
        <taxon>Pentapetalae</taxon>
        <taxon>rosids</taxon>
        <taxon>fabids</taxon>
        <taxon>Fabales</taxon>
        <taxon>Fabaceae</taxon>
        <taxon>Papilionoideae</taxon>
        <taxon>50 kb inversion clade</taxon>
        <taxon>NPAAA clade</taxon>
        <taxon>indigoferoid/millettioid clade</taxon>
        <taxon>Phaseoleae</taxon>
        <taxon>Phaseolus</taxon>
    </lineage>
</organism>
<evidence type="ECO:0000313" key="2">
    <source>
        <dbReference type="EMBL" id="KAK7377281.1"/>
    </source>
</evidence>
<accession>A0AAN9NQE3</accession>
<proteinExistence type="predicted"/>
<sequence length="115" mass="12825">MGMLWKCEKPKGVWSLKVLVCVVLRFAYSYCILQKVSIGRRVVIVSVCFWSGALVFASTSLCFKSSLKGFESIGDSQTLICQFAQVIFYVCGKNRLFGGIQGQIQGKGQDMYVDM</sequence>
<name>A0AAN9NQE3_PHACN</name>
<keyword evidence="1" id="KW-0472">Membrane</keyword>
<evidence type="ECO:0000313" key="3">
    <source>
        <dbReference type="Proteomes" id="UP001374584"/>
    </source>
</evidence>
<dbReference type="AlphaFoldDB" id="A0AAN9NQE3"/>
<gene>
    <name evidence="2" type="ORF">VNO80_02703</name>
</gene>
<keyword evidence="1" id="KW-0812">Transmembrane</keyword>
<reference evidence="2 3" key="1">
    <citation type="submission" date="2024-01" db="EMBL/GenBank/DDBJ databases">
        <title>The genomes of 5 underutilized Papilionoideae crops provide insights into root nodulation and disease resistanc.</title>
        <authorList>
            <person name="Jiang F."/>
        </authorList>
    </citation>
    <scope>NUCLEOTIDE SEQUENCE [LARGE SCALE GENOMIC DNA]</scope>
    <source>
        <strain evidence="2">JINMINGXINNONG_FW02</strain>
        <tissue evidence="2">Leaves</tissue>
    </source>
</reference>
<keyword evidence="3" id="KW-1185">Reference proteome</keyword>
<comment type="caution">
    <text evidence="2">The sequence shown here is derived from an EMBL/GenBank/DDBJ whole genome shotgun (WGS) entry which is preliminary data.</text>
</comment>
<protein>
    <submittedName>
        <fullName evidence="2">Uncharacterized protein</fullName>
    </submittedName>
</protein>
<feature type="transmembrane region" description="Helical" evidence="1">
    <location>
        <begin position="42"/>
        <end position="63"/>
    </location>
</feature>
<dbReference type="Proteomes" id="UP001374584">
    <property type="component" value="Unassembled WGS sequence"/>
</dbReference>